<proteinExistence type="predicted"/>
<dbReference type="STRING" id="936435.F8QE53"/>
<organism evidence="2">
    <name type="scientific">Serpula lacrymans var. lacrymans (strain S7.3)</name>
    <name type="common">Dry rot fungus</name>
    <dbReference type="NCBI Taxonomy" id="936435"/>
    <lineage>
        <taxon>Eukaryota</taxon>
        <taxon>Fungi</taxon>
        <taxon>Dikarya</taxon>
        <taxon>Basidiomycota</taxon>
        <taxon>Agaricomycotina</taxon>
        <taxon>Agaricomycetes</taxon>
        <taxon>Agaricomycetidae</taxon>
        <taxon>Boletales</taxon>
        <taxon>Coniophorineae</taxon>
        <taxon>Serpulaceae</taxon>
        <taxon>Serpula</taxon>
    </lineage>
</organism>
<dbReference type="AlphaFoldDB" id="F8QE53"/>
<accession>F8QE53</accession>
<dbReference type="InParanoid" id="F8QE53"/>
<reference evidence="2" key="1">
    <citation type="journal article" date="2011" name="Science">
        <title>The plant cell wall-decomposing machinery underlies the functional diversity of forest fungi.</title>
        <authorList>
            <person name="Eastwood D.C."/>
            <person name="Floudas D."/>
            <person name="Binder M."/>
            <person name="Majcherczyk A."/>
            <person name="Schneider P."/>
            <person name="Aerts A."/>
            <person name="Asiegbu F.O."/>
            <person name="Baker S.E."/>
            <person name="Barry K."/>
            <person name="Bendiksby M."/>
            <person name="Blumentritt M."/>
            <person name="Coutinho P.M."/>
            <person name="Cullen D."/>
            <person name="de Vries R.P."/>
            <person name="Gathman A."/>
            <person name="Goodell B."/>
            <person name="Henrissat B."/>
            <person name="Ihrmark K."/>
            <person name="Kauserud H."/>
            <person name="Kohler A."/>
            <person name="LaButti K."/>
            <person name="Lapidus A."/>
            <person name="Lavin J.L."/>
            <person name="Lee Y.-H."/>
            <person name="Lindquist E."/>
            <person name="Lilly W."/>
            <person name="Lucas S."/>
            <person name="Morin E."/>
            <person name="Murat C."/>
            <person name="Oguiza J.A."/>
            <person name="Park J."/>
            <person name="Pisabarro A.G."/>
            <person name="Riley R."/>
            <person name="Rosling A."/>
            <person name="Salamov A."/>
            <person name="Schmidt O."/>
            <person name="Schmutz J."/>
            <person name="Skrede I."/>
            <person name="Stenlid J."/>
            <person name="Wiebenga A."/>
            <person name="Xie X."/>
            <person name="Kuees U."/>
            <person name="Hibbett D.S."/>
            <person name="Hoffmeister D."/>
            <person name="Hoegberg N."/>
            <person name="Martin F."/>
            <person name="Grigoriev I.V."/>
            <person name="Watkinson S.C."/>
        </authorList>
    </citation>
    <scope>NUCLEOTIDE SEQUENCE [LARGE SCALE GENOMIC DNA]</scope>
    <source>
        <strain evidence="2">strain S7.3</strain>
    </source>
</reference>
<protein>
    <submittedName>
        <fullName evidence="1">Uncharacterized protein</fullName>
    </submittedName>
</protein>
<dbReference type="EMBL" id="GL945492">
    <property type="protein sequence ID" value="EGN93428.1"/>
    <property type="molecule type" value="Genomic_DNA"/>
</dbReference>
<feature type="non-terminal residue" evidence="1">
    <location>
        <position position="1"/>
    </location>
</feature>
<sequence>SASVYTPTSYSNPKATPVIPTSENVIEGVQRTNCKVLIAVPSIIELWALSPRVIEILKSLLYLVRS</sequence>
<feature type="non-terminal residue" evidence="1">
    <location>
        <position position="66"/>
    </location>
</feature>
<dbReference type="OrthoDB" id="2674787at2759"/>
<name>F8QE53_SERL3</name>
<keyword evidence="2" id="KW-1185">Reference proteome</keyword>
<evidence type="ECO:0000313" key="1">
    <source>
        <dbReference type="EMBL" id="EGN93428.1"/>
    </source>
</evidence>
<evidence type="ECO:0000313" key="2">
    <source>
        <dbReference type="Proteomes" id="UP000008063"/>
    </source>
</evidence>
<dbReference type="HOGENOM" id="CLU_172706_0_0_1"/>
<gene>
    <name evidence="1" type="ORF">SERLA73DRAFT_17626</name>
</gene>
<dbReference type="Proteomes" id="UP000008063">
    <property type="component" value="Unassembled WGS sequence"/>
</dbReference>